<dbReference type="InterPro" id="IPR001106">
    <property type="entry name" value="Aromatic_Lyase"/>
</dbReference>
<reference evidence="2" key="2">
    <citation type="submission" date="2022-06" db="EMBL/GenBank/DDBJ databases">
        <title>Xiashengella guii gen. nov. sp. nov., a bacterium isolated form anaerobic digestion tank.</title>
        <authorList>
            <person name="Huang H."/>
        </authorList>
    </citation>
    <scope>NUCLEOTIDE SEQUENCE</scope>
    <source>
        <strain evidence="2">Ai-910</strain>
    </source>
</reference>
<dbReference type="KEGG" id="alkq:M9189_11040"/>
<dbReference type="EMBL" id="CP098400">
    <property type="protein sequence ID" value="URW79391.1"/>
    <property type="molecule type" value="Genomic_DNA"/>
</dbReference>
<dbReference type="SUPFAM" id="SSF48557">
    <property type="entry name" value="L-aspartase-like"/>
    <property type="match status" value="1"/>
</dbReference>
<dbReference type="Gene3D" id="1.20.200.10">
    <property type="entry name" value="Fumarase/aspartase (Central domain)"/>
    <property type="match status" value="1"/>
</dbReference>
<keyword evidence="1" id="KW-0456">Lyase</keyword>
<dbReference type="FunFam" id="1.10.275.10:FF:000005">
    <property type="entry name" value="Histidine ammonia-lyase"/>
    <property type="match status" value="1"/>
</dbReference>
<gene>
    <name evidence="2" type="ORF">M9189_11040</name>
</gene>
<accession>A0A9J6ZPD5</accession>
<dbReference type="InterPro" id="IPR008948">
    <property type="entry name" value="L-Aspartase-like"/>
</dbReference>
<dbReference type="Gene3D" id="1.10.275.10">
    <property type="entry name" value="Fumarase/aspartase (N-terminal domain)"/>
    <property type="match status" value="1"/>
</dbReference>
<evidence type="ECO:0000313" key="2">
    <source>
        <dbReference type="EMBL" id="URW79391.1"/>
    </source>
</evidence>
<dbReference type="CDD" id="cd00332">
    <property type="entry name" value="PAL-HAL"/>
    <property type="match status" value="1"/>
</dbReference>
<dbReference type="Proteomes" id="UP001056426">
    <property type="component" value="Chromosome"/>
</dbReference>
<name>A0A9J6ZPD5_9BACT</name>
<sequence>MLISNHFSPNKTREAITITPSRDLTVEDFEQVVLKGATVEISPESLKDVEASYDFLCEFAKHKVIYGVNTGFGPMAQYRVEDNCVKDLQYNLIRSHAAGTGEKIDDRSVKAAMLVRLSAISKGYSGIHPSTILLLKDMINKDIIPVIPRHGGVGASGDLVQLSHLALAMIGEGKVSFKGEIRNTADVFREEGLKPIEVKTREGLSLINGTSVMTGIGAINALKSRQLLEWCICSSAMMNEIVGAFDDYFSKELNGVKKHHGQMYIADEMSRVLRSSKLIARREEHFYNGNGHQQEKEFDRKVQEYYSLRCVTQILGPVYEAIENAIRIVENEVNSVSDNPVIDYKNRNVFHGGNFHGDYISLEMDKLKLAVTRMSMLSERQLAFLFNPNLNKLLPPFINFGTLGLNLGMQGIQFTATSTTAENQMLSNSMYVHSIPTNNDNQDIVSMGTNSALIAKTVIDNAYQVQAIHMLALVQAIDYLQIADKLSDSTRHTYKAIRSIVPVFVEDKPKYEELALICDYIYNNRFE</sequence>
<keyword evidence="3" id="KW-1185">Reference proteome</keyword>
<evidence type="ECO:0000313" key="3">
    <source>
        <dbReference type="Proteomes" id="UP001056426"/>
    </source>
</evidence>
<dbReference type="GO" id="GO:0016841">
    <property type="term" value="F:ammonia-lyase activity"/>
    <property type="evidence" value="ECO:0007669"/>
    <property type="project" value="UniProtKB-ARBA"/>
</dbReference>
<protein>
    <submittedName>
        <fullName evidence="2">Aromatic amino acid ammonia-lyase</fullName>
    </submittedName>
</protein>
<dbReference type="RefSeq" id="WP_250723242.1">
    <property type="nucleotide sequence ID" value="NZ_CP098400.1"/>
</dbReference>
<evidence type="ECO:0000256" key="1">
    <source>
        <dbReference type="ARBA" id="ARBA00023239"/>
    </source>
</evidence>
<proteinExistence type="predicted"/>
<dbReference type="InterPro" id="IPR024083">
    <property type="entry name" value="Fumarase/histidase_N"/>
</dbReference>
<organism evidence="2 3">
    <name type="scientific">Xiashengella succiniciproducens</name>
    <dbReference type="NCBI Taxonomy" id="2949635"/>
    <lineage>
        <taxon>Bacteria</taxon>
        <taxon>Pseudomonadati</taxon>
        <taxon>Bacteroidota</taxon>
        <taxon>Bacteroidia</taxon>
        <taxon>Marinilabiliales</taxon>
        <taxon>Marinilabiliaceae</taxon>
        <taxon>Xiashengella</taxon>
    </lineage>
</organism>
<dbReference type="AlphaFoldDB" id="A0A9J6ZPD5"/>
<dbReference type="PANTHER" id="PTHR10362">
    <property type="entry name" value="HISTIDINE AMMONIA-LYASE"/>
    <property type="match status" value="1"/>
</dbReference>
<reference evidence="2" key="1">
    <citation type="submission" date="2022-05" db="EMBL/GenBank/DDBJ databases">
        <authorList>
            <person name="Sun X."/>
        </authorList>
    </citation>
    <scope>NUCLEOTIDE SEQUENCE</scope>
    <source>
        <strain evidence="2">Ai-910</strain>
    </source>
</reference>
<dbReference type="Pfam" id="PF00221">
    <property type="entry name" value="Lyase_aromatic"/>
    <property type="match status" value="1"/>
</dbReference>